<dbReference type="Proteomes" id="UP000300142">
    <property type="component" value="Unassembled WGS sequence"/>
</dbReference>
<dbReference type="NCBIfam" id="NF041384">
    <property type="entry name" value="YHS_seleno_dom"/>
    <property type="match status" value="1"/>
</dbReference>
<name>A0A479ZY94_9CYAN</name>
<evidence type="ECO:0000313" key="2">
    <source>
        <dbReference type="Proteomes" id="UP000300142"/>
    </source>
</evidence>
<dbReference type="RefSeq" id="WP_236104003.1">
    <property type="nucleotide sequence ID" value="NZ_BJCE01000025.1"/>
</dbReference>
<keyword evidence="2" id="KW-1185">Reference proteome</keyword>
<sequence>MVTIHVETIHVETIHVGTIHELSLQGVLYFARKINISMNHQHFLAFITSSIFIVGLASGCSSDSTNATLNPSLKPTDNSNFDPNAIQGQNIPANAPLKLASKVFNVQDSFVLKGFDAVAYFQQAKAIPGNSNFTHKWQDVNWRFSTAENRDLFIENPEKYAPQYGGFCAWAVSRGYTAPIDPNAWKIVNGKLYLNVNLDTQKRWEKDIPGNIQKGDQNWPGIAKKIRR</sequence>
<reference evidence="2" key="1">
    <citation type="submission" date="2019-02" db="EMBL/GenBank/DDBJ databases">
        <title>Draft genome sequence of Sphaerospermopsis reniformis NIES-1949.</title>
        <authorList>
            <person name="Yamaguchi H."/>
            <person name="Suzuki S."/>
            <person name="Kawachi M."/>
        </authorList>
    </citation>
    <scope>NUCLEOTIDE SEQUENCE [LARGE SCALE GENOMIC DNA]</scope>
    <source>
        <strain evidence="2">NIES-1949</strain>
    </source>
</reference>
<gene>
    <name evidence="1" type="ORF">SR1949_11710</name>
</gene>
<dbReference type="AlphaFoldDB" id="A0A479ZY94"/>
<protein>
    <submittedName>
        <fullName evidence="1">YHS domain protein, putative</fullName>
    </submittedName>
</protein>
<comment type="caution">
    <text evidence="1">The sequence shown here is derived from an EMBL/GenBank/DDBJ whole genome shotgun (WGS) entry which is preliminary data.</text>
</comment>
<proteinExistence type="predicted"/>
<accession>A0A479ZY94</accession>
<organism evidence="1 2">
    <name type="scientific">Sphaerospermopsis reniformis</name>
    <dbReference type="NCBI Taxonomy" id="531300"/>
    <lineage>
        <taxon>Bacteria</taxon>
        <taxon>Bacillati</taxon>
        <taxon>Cyanobacteriota</taxon>
        <taxon>Cyanophyceae</taxon>
        <taxon>Nostocales</taxon>
        <taxon>Aphanizomenonaceae</taxon>
        <taxon>Sphaerospermopsis</taxon>
    </lineage>
</organism>
<evidence type="ECO:0000313" key="1">
    <source>
        <dbReference type="EMBL" id="GCL36071.1"/>
    </source>
</evidence>
<dbReference type="EMBL" id="BJCE01000025">
    <property type="protein sequence ID" value="GCL36071.1"/>
    <property type="molecule type" value="Genomic_DNA"/>
</dbReference>